<dbReference type="SUPFAM" id="SSF49599">
    <property type="entry name" value="TRAF domain-like"/>
    <property type="match status" value="1"/>
</dbReference>
<dbReference type="InterPro" id="IPR000315">
    <property type="entry name" value="Znf_B-box"/>
</dbReference>
<evidence type="ECO:0000256" key="4">
    <source>
        <dbReference type="PROSITE-ProRule" id="PRU00024"/>
    </source>
</evidence>
<feature type="region of interest" description="Disordered" evidence="6">
    <location>
        <begin position="571"/>
        <end position="595"/>
    </location>
</feature>
<gene>
    <name evidence="10" type="primary">TRIM37_2</name>
    <name evidence="10" type="ORF">K7432_007808</name>
</gene>
<dbReference type="SUPFAM" id="SSF57845">
    <property type="entry name" value="B-box zinc-binding domain"/>
    <property type="match status" value="1"/>
</dbReference>
<keyword evidence="11" id="KW-1185">Reference proteome</keyword>
<feature type="region of interest" description="Disordered" evidence="6">
    <location>
        <begin position="508"/>
        <end position="536"/>
    </location>
</feature>
<feature type="coiled-coil region" evidence="5">
    <location>
        <begin position="146"/>
        <end position="173"/>
    </location>
</feature>
<dbReference type="Gene3D" id="3.30.40.10">
    <property type="entry name" value="Zinc/RING finger domain, C3HC4 (zinc finger)"/>
    <property type="match status" value="1"/>
</dbReference>
<evidence type="ECO:0000313" key="10">
    <source>
        <dbReference type="EMBL" id="KAK9764571.1"/>
    </source>
</evidence>
<comment type="subcellular location">
    <subcellularLocation>
        <location evidence="1">Cytoplasm</location>
    </subcellularLocation>
</comment>
<dbReference type="CDD" id="cd16619">
    <property type="entry name" value="mRING-HC-C4C4_TRIM37_C-VIII"/>
    <property type="match status" value="1"/>
</dbReference>
<dbReference type="PANTHER" id="PTHR36754:SF2">
    <property type="entry name" value="E3 UBIQUITIN-PROTEIN LIGASE TRIM37"/>
    <property type="match status" value="1"/>
</dbReference>
<feature type="domain" description="B box-type" evidence="8">
    <location>
        <begin position="96"/>
        <end position="138"/>
    </location>
</feature>
<dbReference type="Pfam" id="PF22486">
    <property type="entry name" value="MATH_2"/>
    <property type="match status" value="1"/>
</dbReference>
<reference evidence="10 11" key="1">
    <citation type="submission" date="2023-04" db="EMBL/GenBank/DDBJ databases">
        <title>Genome of Basidiobolus ranarum AG-B5.</title>
        <authorList>
            <person name="Stajich J.E."/>
            <person name="Carter-House D."/>
            <person name="Gryganskyi A."/>
        </authorList>
    </citation>
    <scope>NUCLEOTIDE SEQUENCE [LARGE SCALE GENOMIC DNA]</scope>
    <source>
        <strain evidence="10 11">AG-B5</strain>
    </source>
</reference>
<keyword evidence="4" id="KW-0862">Zinc</keyword>
<dbReference type="GO" id="GO:0061630">
    <property type="term" value="F:ubiquitin protein ligase activity"/>
    <property type="evidence" value="ECO:0007669"/>
    <property type="project" value="UniProtKB-EC"/>
</dbReference>
<sequence>MTTKNVSNPSQSRRPSTPLDEVFRCYICLGTLKNAVLCPKCSKLCCELCIKKWIREHRSECPHCRARLTTSQLVTCRFVDELQEQLEEVTKNKKICNKDVCPEHETKMLYYCKTCNEALCSDCAMFGGKHRDHEFERLQTIYEHHVNNLRQQSKELRQRLVKFEEMIKNVELRERLCRDAKSQAEQELLSLTRYYQNLLFTQLQQKQTTLFVQKAVLTKDKDCLVTALNEIDDAVSNCSWVELIQEQAKIVDFLKKIQNSIPEQLKHTRVSTLFQRDFAPTYDYDIVEIKNISQLAESSAVYYSRPLKSSGVSWRLKVYTIKDDGEVYLSMFLELLMGSSKPSAYQYSLSLKHPLNLGGFERKFSSDFRLGDCWGYNKFCKISFLKERGFISSKDVLRVRYMVRASTYYQKCLDQKRYIKKLEKTLSNRTSLVQSSKDTSYPRNESRSSSNPLSHPTAPFTDKLCTACKQPFVGKYDVALEKWTFPNSIQISEKLYHLDCRKASMNSEANEPLATSTTKHVSKFNHQEPNLDKGKSSISFSRYESLPLSIDDADEDLAPSTSRLDTCHYDIDTESQRPSSDPSFRPQDSSEGLYKMETGSNFDLEEIPDGIPLDEGLLESLESFDIDSLSLNDLYDNRDNTERNELISDFTDNFPAEFNLNIDSNNISLNPSPSDTGDLSQALASRGSLNLSFSEDSLRTQSDVTSYREEYTPDRPSHPAVALARSSTPRRERAISMPNSLGGISESLLRNTSSTDEARAHRLSASPIISSSMNTSHSDEVNRNSLFLENSGPSASDLFKRYLVNKQRQSEETPTLSPVSPSSTWPSLSYFPQDESEAGPSSPLASQRRDILRMLENDTEETTLEESSNQLQLRLDESFDILEKIKALTRSLDEAQEAPTPVESPSFDVAPWNLESYWSDREN</sequence>
<protein>
    <submittedName>
        <fullName evidence="10">Tripartite motif containing 37, variant 2</fullName>
        <ecNumber evidence="10">2.3.2.27</ecNumber>
    </submittedName>
</protein>
<dbReference type="Gene3D" id="2.60.210.10">
    <property type="entry name" value="Apoptosis, Tumor Necrosis Factor Receptor Associated Protein 2, Chain A"/>
    <property type="match status" value="1"/>
</dbReference>
<keyword evidence="2" id="KW-0963">Cytoplasm</keyword>
<proteinExistence type="predicted"/>
<keyword evidence="5" id="KW-0175">Coiled coil</keyword>
<dbReference type="SUPFAM" id="SSF57850">
    <property type="entry name" value="RING/U-box"/>
    <property type="match status" value="1"/>
</dbReference>
<evidence type="ECO:0000259" key="7">
    <source>
        <dbReference type="PROSITE" id="PS50089"/>
    </source>
</evidence>
<feature type="compositionally biased region" description="Polar residues" evidence="6">
    <location>
        <begin position="508"/>
        <end position="519"/>
    </location>
</feature>
<feature type="region of interest" description="Disordered" evidence="6">
    <location>
        <begin position="699"/>
        <end position="732"/>
    </location>
</feature>
<feature type="region of interest" description="Disordered" evidence="6">
    <location>
        <begin position="430"/>
        <end position="455"/>
    </location>
</feature>
<name>A0ABR2WST1_9FUNG</name>
<keyword evidence="3" id="KW-0479">Metal-binding</keyword>
<dbReference type="Pfam" id="PF00643">
    <property type="entry name" value="zf-B_box"/>
    <property type="match status" value="1"/>
</dbReference>
<evidence type="ECO:0000313" key="11">
    <source>
        <dbReference type="Proteomes" id="UP001479436"/>
    </source>
</evidence>
<feature type="compositionally biased region" description="Polar residues" evidence="6">
    <location>
        <begin position="430"/>
        <end position="454"/>
    </location>
</feature>
<dbReference type="InterPro" id="IPR001841">
    <property type="entry name" value="Znf_RING"/>
</dbReference>
<dbReference type="InterPro" id="IPR053003">
    <property type="entry name" value="TRIM_RBCC_E3_ubiq-ligases"/>
</dbReference>
<dbReference type="EC" id="2.3.2.27" evidence="10"/>
<feature type="compositionally biased region" description="Basic and acidic residues" evidence="6">
    <location>
        <begin position="525"/>
        <end position="535"/>
    </location>
</feature>
<dbReference type="PANTHER" id="PTHR36754">
    <property type="entry name" value="E3 UBIQUITIN-PROTEIN LIGASE TRIM37"/>
    <property type="match status" value="1"/>
</dbReference>
<evidence type="ECO:0000259" key="8">
    <source>
        <dbReference type="PROSITE" id="PS50119"/>
    </source>
</evidence>
<dbReference type="InterPro" id="IPR008974">
    <property type="entry name" value="TRAF-like"/>
</dbReference>
<keyword evidence="10" id="KW-0012">Acyltransferase</keyword>
<feature type="compositionally biased region" description="Polar residues" evidence="6">
    <location>
        <begin position="576"/>
        <end position="590"/>
    </location>
</feature>
<dbReference type="PROSITE" id="PS50144">
    <property type="entry name" value="MATH"/>
    <property type="match status" value="1"/>
</dbReference>
<evidence type="ECO:0000256" key="6">
    <source>
        <dbReference type="SAM" id="MobiDB-lite"/>
    </source>
</evidence>
<evidence type="ECO:0000256" key="5">
    <source>
        <dbReference type="SAM" id="Coils"/>
    </source>
</evidence>
<accession>A0ABR2WST1</accession>
<dbReference type="InterPro" id="IPR002083">
    <property type="entry name" value="MATH/TRAF_dom"/>
</dbReference>
<dbReference type="SMART" id="SM00336">
    <property type="entry name" value="BBOX"/>
    <property type="match status" value="1"/>
</dbReference>
<feature type="compositionally biased region" description="Low complexity" evidence="6">
    <location>
        <begin position="812"/>
        <end position="829"/>
    </location>
</feature>
<dbReference type="InterPro" id="IPR013083">
    <property type="entry name" value="Znf_RING/FYVE/PHD"/>
</dbReference>
<evidence type="ECO:0000256" key="3">
    <source>
        <dbReference type="ARBA" id="ARBA00022723"/>
    </source>
</evidence>
<dbReference type="PROSITE" id="PS50119">
    <property type="entry name" value="ZF_BBOX"/>
    <property type="match status" value="1"/>
</dbReference>
<dbReference type="Gene3D" id="3.30.160.60">
    <property type="entry name" value="Classic Zinc Finger"/>
    <property type="match status" value="1"/>
</dbReference>
<evidence type="ECO:0000256" key="2">
    <source>
        <dbReference type="ARBA" id="ARBA00022490"/>
    </source>
</evidence>
<dbReference type="Proteomes" id="UP001479436">
    <property type="component" value="Unassembled WGS sequence"/>
</dbReference>
<keyword evidence="4" id="KW-0863">Zinc-finger</keyword>
<dbReference type="PROSITE" id="PS50089">
    <property type="entry name" value="ZF_RING_2"/>
    <property type="match status" value="1"/>
</dbReference>
<feature type="region of interest" description="Disordered" evidence="6">
    <location>
        <begin position="808"/>
        <end position="847"/>
    </location>
</feature>
<organism evidence="10 11">
    <name type="scientific">Basidiobolus ranarum</name>
    <dbReference type="NCBI Taxonomy" id="34480"/>
    <lineage>
        <taxon>Eukaryota</taxon>
        <taxon>Fungi</taxon>
        <taxon>Fungi incertae sedis</taxon>
        <taxon>Zoopagomycota</taxon>
        <taxon>Entomophthoromycotina</taxon>
        <taxon>Basidiobolomycetes</taxon>
        <taxon>Basidiobolales</taxon>
        <taxon>Basidiobolaceae</taxon>
        <taxon>Basidiobolus</taxon>
    </lineage>
</organism>
<feature type="domain" description="MATH" evidence="9">
    <location>
        <begin position="282"/>
        <end position="403"/>
    </location>
</feature>
<evidence type="ECO:0000259" key="9">
    <source>
        <dbReference type="PROSITE" id="PS50144"/>
    </source>
</evidence>
<evidence type="ECO:0000256" key="1">
    <source>
        <dbReference type="ARBA" id="ARBA00004496"/>
    </source>
</evidence>
<feature type="compositionally biased region" description="Basic and acidic residues" evidence="6">
    <location>
        <begin position="706"/>
        <end position="717"/>
    </location>
</feature>
<dbReference type="EMBL" id="JASJQH010000403">
    <property type="protein sequence ID" value="KAK9764571.1"/>
    <property type="molecule type" value="Genomic_DNA"/>
</dbReference>
<comment type="caution">
    <text evidence="10">The sequence shown here is derived from an EMBL/GenBank/DDBJ whole genome shotgun (WGS) entry which is preliminary data.</text>
</comment>
<feature type="domain" description="RING-type" evidence="7">
    <location>
        <begin position="25"/>
        <end position="65"/>
    </location>
</feature>
<keyword evidence="10" id="KW-0808">Transferase</keyword>